<dbReference type="PROSITE" id="PS00059">
    <property type="entry name" value="ADH_ZINC"/>
    <property type="match status" value="1"/>
</dbReference>
<dbReference type="InterPro" id="IPR020843">
    <property type="entry name" value="ER"/>
</dbReference>
<dbReference type="GO" id="GO:0008270">
    <property type="term" value="F:zinc ion binding"/>
    <property type="evidence" value="ECO:0007669"/>
    <property type="project" value="InterPro"/>
</dbReference>
<dbReference type="SMART" id="SM00829">
    <property type="entry name" value="PKS_ER"/>
    <property type="match status" value="1"/>
</dbReference>
<evidence type="ECO:0000256" key="2">
    <source>
        <dbReference type="ARBA" id="ARBA00022833"/>
    </source>
</evidence>
<evidence type="ECO:0000256" key="4">
    <source>
        <dbReference type="RuleBase" id="RU361277"/>
    </source>
</evidence>
<dbReference type="SUPFAM" id="SSF51735">
    <property type="entry name" value="NAD(P)-binding Rossmann-fold domains"/>
    <property type="match status" value="1"/>
</dbReference>
<evidence type="ECO:0000259" key="5">
    <source>
        <dbReference type="SMART" id="SM00829"/>
    </source>
</evidence>
<proteinExistence type="inferred from homology"/>
<keyword evidence="1 4" id="KW-0479">Metal-binding</keyword>
<dbReference type="InterPro" id="IPR002328">
    <property type="entry name" value="ADH_Zn_CS"/>
</dbReference>
<protein>
    <submittedName>
        <fullName evidence="6">L-threonine 3-dehydrogenase</fullName>
    </submittedName>
</protein>
<sequence>MDTRMLALEKARPEPGARLVERPVPEPGPGQVLVQVTTASICGTDVHIYEWNEWARARLTVPRVFGHEFCGRLVSVGPGVNPAEFQPGTYVTAEMHMACGRCYYCRTGQSHICQDVRIGGIDADGSFAQYVAVPAANVWKLDPSIPEEVASILDPLGNAVHTALSVPLTGRHVLVTGCGPIGLISVAIARMAGAASITATDVSAYRRELASRLGARALDPREGVLPRMLEQTDGLGADVVLEMSGHPTAIRDGLSSLKKGGEMVLLGLPGEPVALDLGEGIIFKEITLRGINGRRIFQTWYQVQALLQAGLDIRPVITHRFPLERYQEAFELAASGQCGKIILVPPQP</sequence>
<evidence type="ECO:0000256" key="3">
    <source>
        <dbReference type="ARBA" id="ARBA00023002"/>
    </source>
</evidence>
<dbReference type="InterPro" id="IPR036291">
    <property type="entry name" value="NAD(P)-bd_dom_sf"/>
</dbReference>
<keyword evidence="3" id="KW-0560">Oxidoreductase</keyword>
<name>A0A0K2SGS8_LIMPI</name>
<keyword evidence="7" id="KW-1185">Reference proteome</keyword>
<dbReference type="PANTHER" id="PTHR43401">
    <property type="entry name" value="L-THREONINE 3-DEHYDROGENASE"/>
    <property type="match status" value="1"/>
</dbReference>
<dbReference type="EMBL" id="AP014924">
    <property type="protein sequence ID" value="BAS26044.1"/>
    <property type="molecule type" value="Genomic_DNA"/>
</dbReference>
<dbReference type="Gene3D" id="3.40.50.720">
    <property type="entry name" value="NAD(P)-binding Rossmann-like Domain"/>
    <property type="match status" value="1"/>
</dbReference>
<dbReference type="Proteomes" id="UP000065807">
    <property type="component" value="Chromosome"/>
</dbReference>
<dbReference type="STRING" id="1555112.LIP_0187"/>
<feature type="domain" description="Enoyl reductase (ER)" evidence="5">
    <location>
        <begin position="16"/>
        <end position="343"/>
    </location>
</feature>
<dbReference type="PATRIC" id="fig|1555112.3.peg.192"/>
<dbReference type="AlphaFoldDB" id="A0A0K2SGS8"/>
<dbReference type="NCBIfam" id="NF003808">
    <property type="entry name" value="PRK05396.1"/>
    <property type="match status" value="1"/>
</dbReference>
<reference evidence="7" key="1">
    <citation type="submission" date="2015-07" db="EMBL/GenBank/DDBJ databases">
        <title>Complete genome sequence and phylogenetic analysis of Limnochorda pilosa.</title>
        <authorList>
            <person name="Watanabe M."/>
            <person name="Kojima H."/>
            <person name="Fukui M."/>
        </authorList>
    </citation>
    <scope>NUCLEOTIDE SEQUENCE [LARGE SCALE GENOMIC DNA]</scope>
    <source>
        <strain evidence="7">HC45</strain>
    </source>
</reference>
<dbReference type="GO" id="GO:0016491">
    <property type="term" value="F:oxidoreductase activity"/>
    <property type="evidence" value="ECO:0007669"/>
    <property type="project" value="UniProtKB-KW"/>
</dbReference>
<dbReference type="InterPro" id="IPR013149">
    <property type="entry name" value="ADH-like_C"/>
</dbReference>
<dbReference type="InterPro" id="IPR013154">
    <property type="entry name" value="ADH-like_N"/>
</dbReference>
<gene>
    <name evidence="6" type="ORF">LIP_0187</name>
</gene>
<comment type="similarity">
    <text evidence="4">Belongs to the zinc-containing alcohol dehydrogenase family.</text>
</comment>
<dbReference type="PANTHER" id="PTHR43401:SF2">
    <property type="entry name" value="L-THREONINE 3-DEHYDROGENASE"/>
    <property type="match status" value="1"/>
</dbReference>
<dbReference type="InterPro" id="IPR050129">
    <property type="entry name" value="Zn_alcohol_dh"/>
</dbReference>
<keyword evidence="2 4" id="KW-0862">Zinc</keyword>
<evidence type="ECO:0000313" key="6">
    <source>
        <dbReference type="EMBL" id="BAS26044.1"/>
    </source>
</evidence>
<dbReference type="Gene3D" id="3.90.180.10">
    <property type="entry name" value="Medium-chain alcohol dehydrogenases, catalytic domain"/>
    <property type="match status" value="1"/>
</dbReference>
<dbReference type="Pfam" id="PF00107">
    <property type="entry name" value="ADH_zinc_N"/>
    <property type="match status" value="1"/>
</dbReference>
<dbReference type="RefSeq" id="WP_082725676.1">
    <property type="nucleotide sequence ID" value="NZ_AP014924.1"/>
</dbReference>
<reference evidence="7" key="2">
    <citation type="journal article" date="2016" name="Int. J. Syst. Evol. Microbiol.">
        <title>Complete genome sequence and cell structure of Limnochorda pilosa, a Gram-negative spore-former within the phylum Firmicutes.</title>
        <authorList>
            <person name="Watanabe M."/>
            <person name="Kojima H."/>
            <person name="Fukui M."/>
        </authorList>
    </citation>
    <scope>NUCLEOTIDE SEQUENCE [LARGE SCALE GENOMIC DNA]</scope>
    <source>
        <strain evidence="7">HC45</strain>
    </source>
</reference>
<dbReference type="InterPro" id="IPR011032">
    <property type="entry name" value="GroES-like_sf"/>
</dbReference>
<organism evidence="6 7">
    <name type="scientific">Limnochorda pilosa</name>
    <dbReference type="NCBI Taxonomy" id="1555112"/>
    <lineage>
        <taxon>Bacteria</taxon>
        <taxon>Bacillati</taxon>
        <taxon>Bacillota</taxon>
        <taxon>Limnochordia</taxon>
        <taxon>Limnochordales</taxon>
        <taxon>Limnochordaceae</taxon>
        <taxon>Limnochorda</taxon>
    </lineage>
</organism>
<evidence type="ECO:0000313" key="7">
    <source>
        <dbReference type="Proteomes" id="UP000065807"/>
    </source>
</evidence>
<dbReference type="Pfam" id="PF08240">
    <property type="entry name" value="ADH_N"/>
    <property type="match status" value="1"/>
</dbReference>
<comment type="cofactor">
    <cofactor evidence="4">
        <name>Zn(2+)</name>
        <dbReference type="ChEBI" id="CHEBI:29105"/>
    </cofactor>
</comment>
<dbReference type="SUPFAM" id="SSF50129">
    <property type="entry name" value="GroES-like"/>
    <property type="match status" value="1"/>
</dbReference>
<dbReference type="KEGG" id="lpil:LIP_0187"/>
<accession>A0A0K2SGS8</accession>
<evidence type="ECO:0000256" key="1">
    <source>
        <dbReference type="ARBA" id="ARBA00022723"/>
    </source>
</evidence>